<evidence type="ECO:0000313" key="4">
    <source>
        <dbReference type="Proteomes" id="UP001595190"/>
    </source>
</evidence>
<dbReference type="Gene3D" id="3.40.50.10180">
    <property type="entry name" value="Glycerate kinase, MOFRL-like N-terminal domain"/>
    <property type="match status" value="1"/>
</dbReference>
<reference evidence="3 4" key="1">
    <citation type="submission" date="2024-09" db="EMBL/GenBank/DDBJ databases">
        <title>Description of Labrys sedimenti sp. nov., isolated from a diclofenac-degrading enrichment culture, and genome-based reclassification of Labrys portucalensis as a later heterotypic synonym of Labrys neptuniae.</title>
        <authorList>
            <person name="Tancsics A."/>
            <person name="Csepanyi A."/>
        </authorList>
    </citation>
    <scope>NUCLEOTIDE SEQUENCE [LARGE SCALE GENOMIC DNA]</scope>
    <source>
        <strain evidence="3 4">LMG 23412</strain>
    </source>
</reference>
<dbReference type="Proteomes" id="UP001595190">
    <property type="component" value="Unassembled WGS sequence"/>
</dbReference>
<dbReference type="PANTHER" id="PTHR12227:SF0">
    <property type="entry name" value="GLYCERATE KINASE"/>
    <property type="match status" value="1"/>
</dbReference>
<evidence type="ECO:0000313" key="3">
    <source>
        <dbReference type="EMBL" id="MFC2252829.1"/>
    </source>
</evidence>
<gene>
    <name evidence="3" type="ORF">ACETRX_24550</name>
</gene>
<dbReference type="PANTHER" id="PTHR12227">
    <property type="entry name" value="GLYCERATE KINASE"/>
    <property type="match status" value="1"/>
</dbReference>
<dbReference type="SUPFAM" id="SSF82544">
    <property type="entry name" value="GckA/TtuD-like"/>
    <property type="match status" value="1"/>
</dbReference>
<evidence type="ECO:0000259" key="1">
    <source>
        <dbReference type="Pfam" id="PF05161"/>
    </source>
</evidence>
<dbReference type="Pfam" id="PF13660">
    <property type="entry name" value="DUF4147"/>
    <property type="match status" value="1"/>
</dbReference>
<feature type="domain" description="MOFRL-associated" evidence="2">
    <location>
        <begin position="1"/>
        <end position="218"/>
    </location>
</feature>
<dbReference type="InterPro" id="IPR038614">
    <property type="entry name" value="GK_N_sf"/>
</dbReference>
<dbReference type="RefSeq" id="WP_394313520.1">
    <property type="nucleotide sequence ID" value="NZ_JBHGPK010000013.1"/>
</dbReference>
<name>A0ABV6ZL29_9HYPH</name>
<protein>
    <submittedName>
        <fullName evidence="3">Glycerate kinase</fullName>
    </submittedName>
</protein>
<dbReference type="InterPro" id="IPR037035">
    <property type="entry name" value="GK-like_C_sf"/>
</dbReference>
<dbReference type="InterPro" id="IPR007835">
    <property type="entry name" value="MOFRL"/>
</dbReference>
<dbReference type="Pfam" id="PF05161">
    <property type="entry name" value="MOFRL"/>
    <property type="match status" value="1"/>
</dbReference>
<proteinExistence type="predicted"/>
<dbReference type="GO" id="GO:0016301">
    <property type="term" value="F:kinase activity"/>
    <property type="evidence" value="ECO:0007669"/>
    <property type="project" value="UniProtKB-KW"/>
</dbReference>
<evidence type="ECO:0000259" key="2">
    <source>
        <dbReference type="Pfam" id="PF13660"/>
    </source>
</evidence>
<keyword evidence="3" id="KW-0808">Transferase</keyword>
<organism evidence="3 4">
    <name type="scientific">Labrys neptuniae</name>
    <dbReference type="NCBI Taxonomy" id="376174"/>
    <lineage>
        <taxon>Bacteria</taxon>
        <taxon>Pseudomonadati</taxon>
        <taxon>Pseudomonadota</taxon>
        <taxon>Alphaproteobacteria</taxon>
        <taxon>Hyphomicrobiales</taxon>
        <taxon>Xanthobacteraceae</taxon>
        <taxon>Labrys</taxon>
    </lineage>
</organism>
<dbReference type="Gene3D" id="3.40.1480.10">
    <property type="entry name" value="MOFRL domain"/>
    <property type="match status" value="1"/>
</dbReference>
<sequence length="415" mass="42050">MFEAAVAAATPSACMPAFLPRPPKGRTIVVGAGKAAAAMAKALEDTWDGPLQGVVVTRYGHAVPCQRIAVIEAAHPVPDLNGVKAAARMLALVEGAGEDDLVIALISGGGSALLSLPADGLLLSDKQAINKALLKSGAPIDEMNCVRKHLSAIKGGRLAAAAFPARVVSLVISDVPGDDLAAIASGPTVADPTSFADARAILARYGIDGPAPVIAHLEAALEETPKPGDPRLARCETHLIASPQQSLLAAAAVARKAGITPIILGDSLEGEARDVGIVMAGIARQVVQHGQPAAAPCVLISGGETTVTVRGTGRGGRNVEYLLSLAVKLGGQRGIHALAGDTDGVDGAEEVAGAVIDPTSLARARAAGLDPIASLDNNDAHTLFQVLGDQIVTGPTLTNVNDFRAVLVLSEGMKL</sequence>
<comment type="caution">
    <text evidence="3">The sequence shown here is derived from an EMBL/GenBank/DDBJ whole genome shotgun (WGS) entry which is preliminary data.</text>
</comment>
<keyword evidence="3" id="KW-0418">Kinase</keyword>
<accession>A0ABV6ZL29</accession>
<dbReference type="InterPro" id="IPR039760">
    <property type="entry name" value="MOFRL_protein"/>
</dbReference>
<dbReference type="InterPro" id="IPR025286">
    <property type="entry name" value="MOFRL_assoc_dom"/>
</dbReference>
<dbReference type="EMBL" id="JBHGPK010000013">
    <property type="protein sequence ID" value="MFC2252829.1"/>
    <property type="molecule type" value="Genomic_DNA"/>
</dbReference>
<feature type="domain" description="MOFRL" evidence="1">
    <location>
        <begin position="297"/>
        <end position="402"/>
    </location>
</feature>